<dbReference type="InterPro" id="IPR023198">
    <property type="entry name" value="PGP-like_dom2"/>
</dbReference>
<dbReference type="SFLD" id="SFLDS00003">
    <property type="entry name" value="Haloacid_Dehalogenase"/>
    <property type="match status" value="1"/>
</dbReference>
<dbReference type="SUPFAM" id="SSF56784">
    <property type="entry name" value="HAD-like"/>
    <property type="match status" value="1"/>
</dbReference>
<dbReference type="Proteomes" id="UP000503336">
    <property type="component" value="Chromosome"/>
</dbReference>
<proteinExistence type="inferred from homology"/>
<dbReference type="EMBL" id="CP049056">
    <property type="protein sequence ID" value="QIE55106.1"/>
    <property type="molecule type" value="Genomic_DNA"/>
</dbReference>
<dbReference type="SFLD" id="SFLDG01135">
    <property type="entry name" value="C1.5.6:_HAD__Beta-PGM__Phospha"/>
    <property type="match status" value="1"/>
</dbReference>
<comment type="catalytic activity">
    <reaction evidence="1">
        <text>2-phosphoglycolate + H2O = glycolate + phosphate</text>
        <dbReference type="Rhea" id="RHEA:14369"/>
        <dbReference type="ChEBI" id="CHEBI:15377"/>
        <dbReference type="ChEBI" id="CHEBI:29805"/>
        <dbReference type="ChEBI" id="CHEBI:43474"/>
        <dbReference type="ChEBI" id="CHEBI:58033"/>
        <dbReference type="EC" id="3.1.3.18"/>
    </reaction>
</comment>
<evidence type="ECO:0000256" key="4">
    <source>
        <dbReference type="ARBA" id="ARBA00013078"/>
    </source>
</evidence>
<name>A0A7L5BXZ0_9RHOB</name>
<sequence>MIRSAIFDLDGTLVDTADDLIGAMNAVAHRFDLPRLDPVEARAAAGRGGRGLMRHAAAQAGREITDDQILAAYPAFLDAYEIRIAEESRYFPGAEAAVDALIEAGWRVGICTNKPERLARTLIDRLGGAARYGALLGADSLPVRKPDPRHVLETIGRLGGAPAQAVMIGDTATDRDAAGAAGVACVLYEHGFSPAPVAELAPEAVFADFAELPTLIDGLIRESA</sequence>
<evidence type="ECO:0000256" key="3">
    <source>
        <dbReference type="ARBA" id="ARBA00006171"/>
    </source>
</evidence>
<accession>A0A7L5BXZ0</accession>
<dbReference type="PRINTS" id="PR00413">
    <property type="entry name" value="HADHALOGNASE"/>
</dbReference>
<dbReference type="InterPro" id="IPR023214">
    <property type="entry name" value="HAD_sf"/>
</dbReference>
<dbReference type="Gene3D" id="3.40.50.1000">
    <property type="entry name" value="HAD superfamily/HAD-like"/>
    <property type="match status" value="1"/>
</dbReference>
<organism evidence="5 6">
    <name type="scientific">Pikeienuella piscinae</name>
    <dbReference type="NCBI Taxonomy" id="2748098"/>
    <lineage>
        <taxon>Bacteria</taxon>
        <taxon>Pseudomonadati</taxon>
        <taxon>Pseudomonadota</taxon>
        <taxon>Alphaproteobacteria</taxon>
        <taxon>Rhodobacterales</taxon>
        <taxon>Paracoccaceae</taxon>
        <taxon>Pikeienuella</taxon>
    </lineage>
</organism>
<dbReference type="Pfam" id="PF00702">
    <property type="entry name" value="Hydrolase"/>
    <property type="match status" value="1"/>
</dbReference>
<evidence type="ECO:0000313" key="6">
    <source>
        <dbReference type="Proteomes" id="UP000503336"/>
    </source>
</evidence>
<dbReference type="InterPro" id="IPR036412">
    <property type="entry name" value="HAD-like_sf"/>
</dbReference>
<evidence type="ECO:0000256" key="1">
    <source>
        <dbReference type="ARBA" id="ARBA00000830"/>
    </source>
</evidence>
<keyword evidence="5" id="KW-0378">Hydrolase</keyword>
<comment type="pathway">
    <text evidence="2">Organic acid metabolism; glycolate biosynthesis; glycolate from 2-phosphoglycolate: step 1/1.</text>
</comment>
<evidence type="ECO:0000256" key="2">
    <source>
        <dbReference type="ARBA" id="ARBA00004818"/>
    </source>
</evidence>
<dbReference type="SFLD" id="SFLDG01129">
    <property type="entry name" value="C1.5:_HAD__Beta-PGM__Phosphata"/>
    <property type="match status" value="1"/>
</dbReference>
<dbReference type="NCBIfam" id="TIGR01549">
    <property type="entry name" value="HAD-SF-IA-v1"/>
    <property type="match status" value="1"/>
</dbReference>
<dbReference type="InterPro" id="IPR006439">
    <property type="entry name" value="HAD-SF_hydro_IA"/>
</dbReference>
<comment type="similarity">
    <text evidence="3">Belongs to the HAD-like hydrolase superfamily. CbbY/CbbZ/Gph/YieH family.</text>
</comment>
<dbReference type="GO" id="GO:0005829">
    <property type="term" value="C:cytosol"/>
    <property type="evidence" value="ECO:0007669"/>
    <property type="project" value="TreeGrafter"/>
</dbReference>
<dbReference type="PANTHER" id="PTHR43434:SF1">
    <property type="entry name" value="PHOSPHOGLYCOLATE PHOSPHATASE"/>
    <property type="match status" value="1"/>
</dbReference>
<dbReference type="EC" id="3.1.3.18" evidence="4"/>
<dbReference type="GO" id="GO:0008967">
    <property type="term" value="F:phosphoglycolate phosphatase activity"/>
    <property type="evidence" value="ECO:0007669"/>
    <property type="project" value="UniProtKB-EC"/>
</dbReference>
<evidence type="ECO:0000313" key="5">
    <source>
        <dbReference type="EMBL" id="QIE55106.1"/>
    </source>
</evidence>
<dbReference type="GO" id="GO:0006281">
    <property type="term" value="P:DNA repair"/>
    <property type="evidence" value="ECO:0007669"/>
    <property type="project" value="TreeGrafter"/>
</dbReference>
<dbReference type="InterPro" id="IPR050155">
    <property type="entry name" value="HAD-like_hydrolase_sf"/>
</dbReference>
<reference evidence="5 6" key="1">
    <citation type="submission" date="2020-02" db="EMBL/GenBank/DDBJ databases">
        <title>complete genome sequence of Rhodobacteraceae bacterium.</title>
        <authorList>
            <person name="Park J."/>
            <person name="Kim Y.-S."/>
            <person name="Kim K.-H."/>
        </authorList>
    </citation>
    <scope>NUCLEOTIDE SEQUENCE [LARGE SCALE GENOMIC DNA]</scope>
    <source>
        <strain evidence="5 6">RR4-56</strain>
    </source>
</reference>
<dbReference type="AlphaFoldDB" id="A0A7L5BXZ0"/>
<gene>
    <name evidence="5" type="ORF">G5B40_06350</name>
</gene>
<dbReference type="KEGG" id="hdh:G5B40_06350"/>
<dbReference type="RefSeq" id="WP_165096455.1">
    <property type="nucleotide sequence ID" value="NZ_CP049056.1"/>
</dbReference>
<dbReference type="Gene3D" id="1.10.150.240">
    <property type="entry name" value="Putative phosphatase, domain 2"/>
    <property type="match status" value="1"/>
</dbReference>
<keyword evidence="6" id="KW-1185">Reference proteome</keyword>
<protein>
    <recommendedName>
        <fullName evidence="4">phosphoglycolate phosphatase</fullName>
        <ecNumber evidence="4">3.1.3.18</ecNumber>
    </recommendedName>
</protein>
<dbReference type="PANTHER" id="PTHR43434">
    <property type="entry name" value="PHOSPHOGLYCOLATE PHOSPHATASE"/>
    <property type="match status" value="1"/>
</dbReference>